<evidence type="ECO:0000313" key="2">
    <source>
        <dbReference type="EMBL" id="ANB54188.1"/>
    </source>
</evidence>
<name>A0AAC9B9U8_AERVE</name>
<organism evidence="2 3">
    <name type="scientific">Aeromonas veronii</name>
    <dbReference type="NCBI Taxonomy" id="654"/>
    <lineage>
        <taxon>Bacteria</taxon>
        <taxon>Pseudomonadati</taxon>
        <taxon>Pseudomonadota</taxon>
        <taxon>Gammaproteobacteria</taxon>
        <taxon>Aeromonadales</taxon>
        <taxon>Aeromonadaceae</taxon>
        <taxon>Aeromonas</taxon>
    </lineage>
</organism>
<protein>
    <recommendedName>
        <fullName evidence="1">DUF4935 domain-containing protein</fullName>
    </recommendedName>
</protein>
<dbReference type="EMBL" id="CP014774">
    <property type="protein sequence ID" value="ANB54188.1"/>
    <property type="molecule type" value="Genomic_DNA"/>
</dbReference>
<reference evidence="2 3" key="1">
    <citation type="journal article" date="2016" name="J. Clin. Microbiol.">
        <title>Detection and Whole-Genome Sequencing of Carbapenemase-Producing Aeromonas hydrophila Isolates from Routine Perirectal Surveillance Culture.</title>
        <authorList>
            <person name="Hughes H.Y."/>
            <person name="Conlan S.P."/>
            <person name="Lau A.F."/>
            <person name="Dekker J.P."/>
            <person name="Michelin A.V."/>
            <person name="Youn J.H."/>
            <person name="Henderson D.K."/>
            <person name="Frank K.M."/>
            <person name="Segre J.A."/>
            <person name="Palmore T.N."/>
        </authorList>
    </citation>
    <scope>NUCLEOTIDE SEQUENCE [LARGE SCALE GENOMIC DNA]</scope>
    <source>
        <strain evidence="2 3">AVNIH1</strain>
    </source>
</reference>
<gene>
    <name evidence="2" type="ORF">WM43_16755</name>
</gene>
<evidence type="ECO:0000259" key="1">
    <source>
        <dbReference type="Pfam" id="PF16289"/>
    </source>
</evidence>
<dbReference type="InterPro" id="IPR032557">
    <property type="entry name" value="DUF4935"/>
</dbReference>
<dbReference type="Pfam" id="PF16289">
    <property type="entry name" value="PIN_12"/>
    <property type="match status" value="1"/>
</dbReference>
<dbReference type="Proteomes" id="UP000076809">
    <property type="component" value="Chromosome"/>
</dbReference>
<dbReference type="AlphaFoldDB" id="A0AAC9B9U8"/>
<proteinExistence type="predicted"/>
<feature type="domain" description="DUF4935" evidence="1">
    <location>
        <begin position="5"/>
        <end position="102"/>
    </location>
</feature>
<sequence length="296" mass="34004">MILRNTPSLDCHGIFSDLKEEDISNILIGEFDKFLEVSKAETVPINIVDTSIVFENYFNELPPFSGGNKKNEFPDAFVLEAVRKISEERNHLLYVISCDGDMKAYAEQHDNIVHLNTVDELINLVIRNEAELSEPVSFADKVFTRLKLDIIKMLRSKLSDMEFYPESSDYLDADIDSIVVNQVNIIDNNIIEVSHNSATYELTIEMLVTAEYTVANYENSPWDPEDKEYLFIVTDKFRAKHKEETFVYVKLNYDDELAARATVEEIEFTDSLISLDIDSAEITFQEPSYDPDDYGE</sequence>
<accession>A0AAC9B9U8</accession>
<evidence type="ECO:0000313" key="3">
    <source>
        <dbReference type="Proteomes" id="UP000076809"/>
    </source>
</evidence>